<dbReference type="AlphaFoldDB" id="A0A6G4XNN0"/>
<keyword evidence="3" id="KW-0238">DNA-binding</keyword>
<dbReference type="GO" id="GO:0003677">
    <property type="term" value="F:DNA binding"/>
    <property type="evidence" value="ECO:0007669"/>
    <property type="project" value="UniProtKB-KW"/>
</dbReference>
<dbReference type="GO" id="GO:0003700">
    <property type="term" value="F:DNA-binding transcription factor activity"/>
    <property type="evidence" value="ECO:0007669"/>
    <property type="project" value="InterPro"/>
</dbReference>
<feature type="domain" description="HTH lysR-type" evidence="5">
    <location>
        <begin position="1"/>
        <end position="59"/>
    </location>
</feature>
<evidence type="ECO:0000256" key="1">
    <source>
        <dbReference type="ARBA" id="ARBA00009437"/>
    </source>
</evidence>
<accession>A0A6G4XNN0</accession>
<evidence type="ECO:0000256" key="4">
    <source>
        <dbReference type="ARBA" id="ARBA00023163"/>
    </source>
</evidence>
<organism evidence="6 7">
    <name type="scientific">Streptomyces mesophilus</name>
    <dbReference type="NCBI Taxonomy" id="1775132"/>
    <lineage>
        <taxon>Bacteria</taxon>
        <taxon>Bacillati</taxon>
        <taxon>Actinomycetota</taxon>
        <taxon>Actinomycetes</taxon>
        <taxon>Kitasatosporales</taxon>
        <taxon>Streptomycetaceae</taxon>
        <taxon>Streptomyces</taxon>
    </lineage>
</organism>
<evidence type="ECO:0000256" key="3">
    <source>
        <dbReference type="ARBA" id="ARBA00023125"/>
    </source>
</evidence>
<dbReference type="EMBL" id="JAAKZW010000129">
    <property type="protein sequence ID" value="NGO79038.1"/>
    <property type="molecule type" value="Genomic_DNA"/>
</dbReference>
<dbReference type="Pfam" id="PF03466">
    <property type="entry name" value="LysR_substrate"/>
    <property type="match status" value="1"/>
</dbReference>
<dbReference type="GO" id="GO:0032993">
    <property type="term" value="C:protein-DNA complex"/>
    <property type="evidence" value="ECO:0007669"/>
    <property type="project" value="TreeGrafter"/>
</dbReference>
<dbReference type="PROSITE" id="PS50931">
    <property type="entry name" value="HTH_LYSR"/>
    <property type="match status" value="1"/>
</dbReference>
<dbReference type="Gene3D" id="3.40.190.10">
    <property type="entry name" value="Periplasmic binding protein-like II"/>
    <property type="match status" value="2"/>
</dbReference>
<dbReference type="PANTHER" id="PTHR30346:SF0">
    <property type="entry name" value="HCA OPERON TRANSCRIPTIONAL ACTIVATOR HCAR"/>
    <property type="match status" value="1"/>
</dbReference>
<dbReference type="Gene3D" id="1.10.10.10">
    <property type="entry name" value="Winged helix-like DNA-binding domain superfamily/Winged helix DNA-binding domain"/>
    <property type="match status" value="1"/>
</dbReference>
<dbReference type="RefSeq" id="WP_165334486.1">
    <property type="nucleotide sequence ID" value="NZ_JAAKZW010000129.1"/>
</dbReference>
<reference evidence="6 7" key="1">
    <citation type="submission" date="2020-02" db="EMBL/GenBank/DDBJ databases">
        <title>Whole-genome analyses of novel actinobacteria.</title>
        <authorList>
            <person name="Sahin N."/>
            <person name="Tokatli A."/>
        </authorList>
    </citation>
    <scope>NUCLEOTIDE SEQUENCE [LARGE SCALE GENOMIC DNA]</scope>
    <source>
        <strain evidence="6 7">YC504</strain>
    </source>
</reference>
<dbReference type="InterPro" id="IPR036390">
    <property type="entry name" value="WH_DNA-bd_sf"/>
</dbReference>
<dbReference type="InterPro" id="IPR005119">
    <property type="entry name" value="LysR_subst-bd"/>
</dbReference>
<keyword evidence="2" id="KW-0805">Transcription regulation</keyword>
<dbReference type="InterPro" id="IPR036388">
    <property type="entry name" value="WH-like_DNA-bd_sf"/>
</dbReference>
<dbReference type="FunFam" id="1.10.10.10:FF:000001">
    <property type="entry name" value="LysR family transcriptional regulator"/>
    <property type="match status" value="1"/>
</dbReference>
<proteinExistence type="inferred from homology"/>
<dbReference type="SUPFAM" id="SSF46785">
    <property type="entry name" value="Winged helix' DNA-binding domain"/>
    <property type="match status" value="1"/>
</dbReference>
<name>A0A6G4XNN0_9ACTN</name>
<keyword evidence="7" id="KW-1185">Reference proteome</keyword>
<comment type="similarity">
    <text evidence="1">Belongs to the LysR transcriptional regulatory family.</text>
</comment>
<evidence type="ECO:0000256" key="2">
    <source>
        <dbReference type="ARBA" id="ARBA00023015"/>
    </source>
</evidence>
<gene>
    <name evidence="6" type="ORF">G6045_25775</name>
</gene>
<protein>
    <submittedName>
        <fullName evidence="6">LysR family transcriptional regulator</fullName>
    </submittedName>
</protein>
<dbReference type="Pfam" id="PF00126">
    <property type="entry name" value="HTH_1"/>
    <property type="match status" value="1"/>
</dbReference>
<comment type="caution">
    <text evidence="6">The sequence shown here is derived from an EMBL/GenBank/DDBJ whole genome shotgun (WGS) entry which is preliminary data.</text>
</comment>
<evidence type="ECO:0000259" key="5">
    <source>
        <dbReference type="PROSITE" id="PS50931"/>
    </source>
</evidence>
<evidence type="ECO:0000313" key="7">
    <source>
        <dbReference type="Proteomes" id="UP000481109"/>
    </source>
</evidence>
<dbReference type="Proteomes" id="UP000481109">
    <property type="component" value="Unassembled WGS sequence"/>
</dbReference>
<dbReference type="PANTHER" id="PTHR30346">
    <property type="entry name" value="TRANSCRIPTIONAL DUAL REGULATOR HCAR-RELATED"/>
    <property type="match status" value="1"/>
</dbReference>
<dbReference type="InterPro" id="IPR000847">
    <property type="entry name" value="LysR_HTH_N"/>
</dbReference>
<evidence type="ECO:0000313" key="6">
    <source>
        <dbReference type="EMBL" id="NGO79038.1"/>
    </source>
</evidence>
<sequence length="303" mass="33346">MLERLELEAFLTLAEELHFGRTAERLHVTTGRISQTIKKLERHIGAPLFDRTNRSVGLTPIGHRLQEDLRPAYEQIQAGLTRAIDSARPAPSGLRIGYVGAIAGQVVYQAHHLFRSREPGCRVQMREVQLIEAVARLRNGEVDILVVHLPIAGPDLITGPVIICESRMLAISTDHPLARRTSVTMEDLVDVPLGRVAGVGPGDWPSDRWPDRTPQGRAIPKGPEVETFLEAQQLIGAGTCGAIVGAHVTRFNTRPDITYVPFSDAPQIDWAPVWLKSNNTPANRAFARTALEVAQRVYVAATH</sequence>
<keyword evidence="4" id="KW-0804">Transcription</keyword>
<dbReference type="SUPFAM" id="SSF53850">
    <property type="entry name" value="Periplasmic binding protein-like II"/>
    <property type="match status" value="1"/>
</dbReference>